<keyword evidence="2" id="KW-1185">Reference proteome</keyword>
<sequence length="105" mass="11812">MKAQHYGPLAPCTTIRNCNSQVVNCGLHDLPNLTSHQLLTHEGAKAFLRHRLPSLEHPTFIDLHLSLGNLDHLQVYINTAICTVHPFGTGWTGQFFSTFIVFIIY</sequence>
<evidence type="ECO:0000313" key="1">
    <source>
        <dbReference type="EMBL" id="KAF9069708.1"/>
    </source>
</evidence>
<protein>
    <submittedName>
        <fullName evidence="1">Uncharacterized protein</fullName>
    </submittedName>
</protein>
<dbReference type="OrthoDB" id="3268409at2759"/>
<dbReference type="Proteomes" id="UP000772434">
    <property type="component" value="Unassembled WGS sequence"/>
</dbReference>
<gene>
    <name evidence="1" type="ORF">BDP27DRAFT_1222153</name>
</gene>
<evidence type="ECO:0000313" key="2">
    <source>
        <dbReference type="Proteomes" id="UP000772434"/>
    </source>
</evidence>
<name>A0A9P5U968_9AGAR</name>
<organism evidence="1 2">
    <name type="scientific">Rhodocollybia butyracea</name>
    <dbReference type="NCBI Taxonomy" id="206335"/>
    <lineage>
        <taxon>Eukaryota</taxon>
        <taxon>Fungi</taxon>
        <taxon>Dikarya</taxon>
        <taxon>Basidiomycota</taxon>
        <taxon>Agaricomycotina</taxon>
        <taxon>Agaricomycetes</taxon>
        <taxon>Agaricomycetidae</taxon>
        <taxon>Agaricales</taxon>
        <taxon>Marasmiineae</taxon>
        <taxon>Omphalotaceae</taxon>
        <taxon>Rhodocollybia</taxon>
    </lineage>
</organism>
<accession>A0A9P5U968</accession>
<comment type="caution">
    <text evidence="1">The sequence shown here is derived from an EMBL/GenBank/DDBJ whole genome shotgun (WGS) entry which is preliminary data.</text>
</comment>
<dbReference type="AlphaFoldDB" id="A0A9P5U968"/>
<dbReference type="EMBL" id="JADNRY010000048">
    <property type="protein sequence ID" value="KAF9069708.1"/>
    <property type="molecule type" value="Genomic_DNA"/>
</dbReference>
<reference evidence="1" key="1">
    <citation type="submission" date="2020-11" db="EMBL/GenBank/DDBJ databases">
        <authorList>
            <consortium name="DOE Joint Genome Institute"/>
            <person name="Ahrendt S."/>
            <person name="Riley R."/>
            <person name="Andreopoulos W."/>
            <person name="Labutti K."/>
            <person name="Pangilinan J."/>
            <person name="Ruiz-Duenas F.J."/>
            <person name="Barrasa J.M."/>
            <person name="Sanchez-Garcia M."/>
            <person name="Camarero S."/>
            <person name="Miyauchi S."/>
            <person name="Serrano A."/>
            <person name="Linde D."/>
            <person name="Babiker R."/>
            <person name="Drula E."/>
            <person name="Ayuso-Fernandez I."/>
            <person name="Pacheco R."/>
            <person name="Padilla G."/>
            <person name="Ferreira P."/>
            <person name="Barriuso J."/>
            <person name="Kellner H."/>
            <person name="Castanera R."/>
            <person name="Alfaro M."/>
            <person name="Ramirez L."/>
            <person name="Pisabarro A.G."/>
            <person name="Kuo A."/>
            <person name="Tritt A."/>
            <person name="Lipzen A."/>
            <person name="He G."/>
            <person name="Yan M."/>
            <person name="Ng V."/>
            <person name="Cullen D."/>
            <person name="Martin F."/>
            <person name="Rosso M.-N."/>
            <person name="Henrissat B."/>
            <person name="Hibbett D."/>
            <person name="Martinez A.T."/>
            <person name="Grigoriev I.V."/>
        </authorList>
    </citation>
    <scope>NUCLEOTIDE SEQUENCE</scope>
    <source>
        <strain evidence="1">AH 40177</strain>
    </source>
</reference>
<proteinExistence type="predicted"/>